<dbReference type="PANTHER" id="PTHR30012:SF0">
    <property type="entry name" value="TYPE II SECRETION SYSTEM PROTEIN F-RELATED"/>
    <property type="match status" value="1"/>
</dbReference>
<evidence type="ECO:0000313" key="10">
    <source>
        <dbReference type="Proteomes" id="UP000515291"/>
    </source>
</evidence>
<feature type="domain" description="Type II secretion system protein GspF" evidence="8">
    <location>
        <begin position="82"/>
        <end position="204"/>
    </location>
</feature>
<comment type="subcellular location">
    <subcellularLocation>
        <location evidence="1">Cell membrane</location>
        <topology evidence="1">Multi-pass membrane protein</topology>
    </subcellularLocation>
</comment>
<dbReference type="InterPro" id="IPR003004">
    <property type="entry name" value="GspF/PilC"/>
</dbReference>
<accession>A0A7G6TUM4</accession>
<name>A0A7G6TUM4_9BRAD</name>
<dbReference type="PRINTS" id="PR00812">
    <property type="entry name" value="BCTERIALGSPF"/>
</dbReference>
<evidence type="ECO:0000256" key="3">
    <source>
        <dbReference type="ARBA" id="ARBA00022475"/>
    </source>
</evidence>
<organism evidence="9 10">
    <name type="scientific">Tardiphaga robiniae</name>
    <dbReference type="NCBI Taxonomy" id="943830"/>
    <lineage>
        <taxon>Bacteria</taxon>
        <taxon>Pseudomonadati</taxon>
        <taxon>Pseudomonadota</taxon>
        <taxon>Alphaproteobacteria</taxon>
        <taxon>Hyphomicrobiales</taxon>
        <taxon>Nitrobacteraceae</taxon>
        <taxon>Tardiphaga</taxon>
    </lineage>
</organism>
<dbReference type="GO" id="GO:0015628">
    <property type="term" value="P:protein secretion by the type II secretion system"/>
    <property type="evidence" value="ECO:0007669"/>
    <property type="project" value="TreeGrafter"/>
</dbReference>
<evidence type="ECO:0000256" key="2">
    <source>
        <dbReference type="ARBA" id="ARBA00005745"/>
    </source>
</evidence>
<feature type="transmembrane region" description="Helical" evidence="7">
    <location>
        <begin position="230"/>
        <end position="252"/>
    </location>
</feature>
<evidence type="ECO:0000256" key="5">
    <source>
        <dbReference type="ARBA" id="ARBA00022989"/>
    </source>
</evidence>
<dbReference type="InterPro" id="IPR042094">
    <property type="entry name" value="T2SS_GspF_sf"/>
</dbReference>
<keyword evidence="4 7" id="KW-0812">Transmembrane</keyword>
<evidence type="ECO:0000256" key="7">
    <source>
        <dbReference type="SAM" id="Phobius"/>
    </source>
</evidence>
<dbReference type="Pfam" id="PF00482">
    <property type="entry name" value="T2SSF"/>
    <property type="match status" value="2"/>
</dbReference>
<dbReference type="Gene3D" id="1.20.81.30">
    <property type="entry name" value="Type II secretion system (T2SS), domain F"/>
    <property type="match status" value="2"/>
</dbReference>
<feature type="transmembrane region" description="Helical" evidence="7">
    <location>
        <begin position="383"/>
        <end position="410"/>
    </location>
</feature>
<keyword evidence="5 7" id="KW-1133">Transmembrane helix</keyword>
<evidence type="ECO:0000313" key="9">
    <source>
        <dbReference type="EMBL" id="QND70456.1"/>
    </source>
</evidence>
<comment type="similarity">
    <text evidence="2">Belongs to the GSP F family.</text>
</comment>
<feature type="domain" description="Type II secretion system protein GspF" evidence="8">
    <location>
        <begin position="284"/>
        <end position="405"/>
    </location>
</feature>
<proteinExistence type="inferred from homology"/>
<dbReference type="PANTHER" id="PTHR30012">
    <property type="entry name" value="GENERAL SECRETION PATHWAY PROTEIN"/>
    <property type="match status" value="1"/>
</dbReference>
<keyword evidence="3" id="KW-1003">Cell membrane</keyword>
<feature type="transmembrane region" description="Helical" evidence="7">
    <location>
        <begin position="146"/>
        <end position="168"/>
    </location>
</feature>
<feature type="transmembrane region" description="Helical" evidence="7">
    <location>
        <begin position="180"/>
        <end position="210"/>
    </location>
</feature>
<dbReference type="RefSeq" id="WP_184515277.1">
    <property type="nucleotide sequence ID" value="NZ_CP050292.1"/>
</dbReference>
<dbReference type="Proteomes" id="UP000515291">
    <property type="component" value="Chromosome"/>
</dbReference>
<evidence type="ECO:0000256" key="6">
    <source>
        <dbReference type="ARBA" id="ARBA00023136"/>
    </source>
</evidence>
<protein>
    <submittedName>
        <fullName evidence="9">Type II secretion system F family protein</fullName>
    </submittedName>
</protein>
<evidence type="ECO:0000256" key="4">
    <source>
        <dbReference type="ARBA" id="ARBA00022692"/>
    </source>
</evidence>
<dbReference type="GO" id="GO:0005886">
    <property type="term" value="C:plasma membrane"/>
    <property type="evidence" value="ECO:0007669"/>
    <property type="project" value="UniProtKB-SubCell"/>
</dbReference>
<evidence type="ECO:0000259" key="8">
    <source>
        <dbReference type="Pfam" id="PF00482"/>
    </source>
</evidence>
<evidence type="ECO:0000256" key="1">
    <source>
        <dbReference type="ARBA" id="ARBA00004651"/>
    </source>
</evidence>
<dbReference type="EMBL" id="CP050292">
    <property type="protein sequence ID" value="QND70456.1"/>
    <property type="molecule type" value="Genomic_DNA"/>
</dbReference>
<dbReference type="InterPro" id="IPR018076">
    <property type="entry name" value="T2SS_GspF_dom"/>
</dbReference>
<dbReference type="KEGG" id="trb:HB776_03755"/>
<keyword evidence="6 7" id="KW-0472">Membrane</keyword>
<gene>
    <name evidence="9" type="ORF">HB776_03755</name>
</gene>
<sequence>MAQFVYRAYTAQGAVTTGTIVAEQRDAAIKALYGNGLTPFETQETTLVRSVAVARPSPAHLTVSSREPSETPLSLRALSQFTVELSSLVGSGMPLDEVFRVISSSDPRGRIGRMAAVLLTDVLAGAQLSEAMAVQSKTFAADYRAIVAAGEAAGALAPALAEIAALLVRRLELRSKIATALVYPLVILAMSVVSVGVIIAVLIPSLAPVFTDAGMPLPGILATFAGFEDHLPVLIAGACMIVCLIMAGLRVLARNASARRACDRMLCAIPLVGRMIMLREAAAFSRALGTLVGARAPLMAALHTATDLVGNAHLAARYKAATALVPQGTSISRAFAGTGLIPPSGLSLVAVGEETGQLGSMLSQVAAGLEADLQRRIERLVGLLTPVFTLAIGMGVGGLILQVMTAVLSINDLAFQ</sequence>
<dbReference type="AlphaFoldDB" id="A0A7G6TUM4"/>
<reference evidence="10" key="1">
    <citation type="journal article" date="2020" name="Mol. Plant Microbe">
        <title>Rhizobial microsymbionts of the narrowly endemic Oxytropis species growing in Kamchatka are characterized by significant genetic diversity and possess a set of genes that are associated with T3SS and T6SS secretion systems and can affect the development of symbiosis.</title>
        <authorList>
            <person name="Safronova V."/>
            <person name="Guro P."/>
            <person name="Sazanova A."/>
            <person name="Kuznetsova I."/>
            <person name="Belimov A."/>
            <person name="Yakubov V."/>
            <person name="Chirak E."/>
            <person name="Afonin A."/>
            <person name="Gogolev Y."/>
            <person name="Andronov E."/>
            <person name="Tikhonovich I."/>
        </authorList>
    </citation>
    <scope>NUCLEOTIDE SEQUENCE [LARGE SCALE GENOMIC DNA]</scope>
    <source>
        <strain evidence="10">581</strain>
    </source>
</reference>